<accession>A0AAI9AHM7</accession>
<name>A0AAI9AHM7_9BACT</name>
<organism evidence="1 2">
    <name type="scientific">Caminibacter mediatlanticus TB-2</name>
    <dbReference type="NCBI Taxonomy" id="391592"/>
    <lineage>
        <taxon>Bacteria</taxon>
        <taxon>Pseudomonadati</taxon>
        <taxon>Campylobacterota</taxon>
        <taxon>Epsilonproteobacteria</taxon>
        <taxon>Nautiliales</taxon>
        <taxon>Nautiliaceae</taxon>
        <taxon>Caminibacter</taxon>
    </lineage>
</organism>
<dbReference type="AlphaFoldDB" id="A0AAI9AHM7"/>
<sequence>MIKKFIIFIGTFLFAYQEVYFYNVDLDYKEYVNNQVVDRDYSKFGELIGVGYKYVNFGNLNYGVNIEYAAGKSHYVGATWSGVSLNLTQNNVSILNANIFGGFRYLNLVLGYRSWNRGKSNYEGDYEEVYYWSYFGVRYTSLLKFRNLAFIPEVEYQFAINPKLDIKLGNNPTLNLGETTGAKIELPFIARYDNLYFKLFYRYQYWHIKASSIYTLKINNQEIPIFEPESITINQYLGAGILFKF</sequence>
<gene>
    <name evidence="1" type="ORF">CMTB2_00844</name>
</gene>
<protein>
    <submittedName>
        <fullName evidence="1">DNA polymerase III subunit epsilon</fullName>
    </submittedName>
</protein>
<dbReference type="Proteomes" id="UP000003288">
    <property type="component" value="Unassembled WGS sequence"/>
</dbReference>
<evidence type="ECO:0000313" key="1">
    <source>
        <dbReference type="EMBL" id="EDM23770.1"/>
    </source>
</evidence>
<dbReference type="RefSeq" id="WP_007474299.1">
    <property type="nucleotide sequence ID" value="NZ_ABCJ01000003.1"/>
</dbReference>
<proteinExistence type="predicted"/>
<comment type="caution">
    <text evidence="1">The sequence shown here is derived from an EMBL/GenBank/DDBJ whole genome shotgun (WGS) entry which is preliminary data.</text>
</comment>
<evidence type="ECO:0000313" key="2">
    <source>
        <dbReference type="Proteomes" id="UP000003288"/>
    </source>
</evidence>
<dbReference type="EMBL" id="ABCJ01000003">
    <property type="protein sequence ID" value="EDM23770.1"/>
    <property type="molecule type" value="Genomic_DNA"/>
</dbReference>
<reference evidence="1 2" key="1">
    <citation type="journal article" date="2011" name="Stand. Genomic Sci.">
        <title>Draft genome sequence of Caminibacter mediatlanticus strain TB-2, an epsilonproteobacterium isolated from a deep-sea hydrothermal vent.</title>
        <authorList>
            <person name="Giovannelli D."/>
            <person name="Ferriera S."/>
            <person name="Johnson J."/>
            <person name="Kravitz S."/>
            <person name="Perez-Rodriguez I."/>
            <person name="Ricci J."/>
            <person name="O'Brien C."/>
            <person name="Voordeckers J.W."/>
            <person name="Bini E."/>
            <person name="Vetriani C."/>
        </authorList>
    </citation>
    <scope>NUCLEOTIDE SEQUENCE [LARGE SCALE GENOMIC DNA]</scope>
    <source>
        <strain evidence="1 2">TB-2</strain>
    </source>
</reference>